<accession>A0A9W6YH31</accession>
<dbReference type="EMBL" id="BSXT01007661">
    <property type="protein sequence ID" value="GMF64092.1"/>
    <property type="molecule type" value="Genomic_DNA"/>
</dbReference>
<protein>
    <submittedName>
        <fullName evidence="1">Unnamed protein product</fullName>
    </submittedName>
</protein>
<organism evidence="1 2">
    <name type="scientific">Phytophthora fragariaefolia</name>
    <dbReference type="NCBI Taxonomy" id="1490495"/>
    <lineage>
        <taxon>Eukaryota</taxon>
        <taxon>Sar</taxon>
        <taxon>Stramenopiles</taxon>
        <taxon>Oomycota</taxon>
        <taxon>Peronosporomycetes</taxon>
        <taxon>Peronosporales</taxon>
        <taxon>Peronosporaceae</taxon>
        <taxon>Phytophthora</taxon>
    </lineage>
</organism>
<evidence type="ECO:0000313" key="1">
    <source>
        <dbReference type="EMBL" id="GMF64092.1"/>
    </source>
</evidence>
<dbReference type="Proteomes" id="UP001165121">
    <property type="component" value="Unassembled WGS sequence"/>
</dbReference>
<dbReference type="OrthoDB" id="127928at2759"/>
<name>A0A9W6YH31_9STRA</name>
<dbReference type="AlphaFoldDB" id="A0A9W6YH31"/>
<sequence>MNDDSVASIAKSLYVPVAQPSQNVYSLLTAFSVSCKLSHVLEEVVLLKPPPALTSLRALNLPCERYPQHPSDSKSIAKIRVKMGSAIEEQHLLAGVQTGEAPGCTLGDLRVLVQETAIKGVKSGHKSLHDGAYVWSSS</sequence>
<evidence type="ECO:0000313" key="2">
    <source>
        <dbReference type="Proteomes" id="UP001165121"/>
    </source>
</evidence>
<keyword evidence="2" id="KW-1185">Reference proteome</keyword>
<proteinExistence type="predicted"/>
<comment type="caution">
    <text evidence="1">The sequence shown here is derived from an EMBL/GenBank/DDBJ whole genome shotgun (WGS) entry which is preliminary data.</text>
</comment>
<gene>
    <name evidence="1" type="ORF">Pfra01_002801100</name>
</gene>
<reference evidence="1" key="1">
    <citation type="submission" date="2023-04" db="EMBL/GenBank/DDBJ databases">
        <title>Phytophthora fragariaefolia NBRC 109709.</title>
        <authorList>
            <person name="Ichikawa N."/>
            <person name="Sato H."/>
            <person name="Tonouchi N."/>
        </authorList>
    </citation>
    <scope>NUCLEOTIDE SEQUENCE</scope>
    <source>
        <strain evidence="1">NBRC 109709</strain>
    </source>
</reference>